<accession>A0A016WIV6</accession>
<reference evidence="3" key="1">
    <citation type="journal article" date="2015" name="Nat. Genet.">
        <title>The genome and transcriptome of the zoonotic hookworm Ancylostoma ceylanicum identify infection-specific gene families.</title>
        <authorList>
            <person name="Schwarz E.M."/>
            <person name="Hu Y."/>
            <person name="Antoshechkin I."/>
            <person name="Miller M.M."/>
            <person name="Sternberg P.W."/>
            <person name="Aroian R.V."/>
        </authorList>
    </citation>
    <scope>NUCLEOTIDE SEQUENCE</scope>
    <source>
        <strain evidence="3">HY135</strain>
    </source>
</reference>
<proteinExistence type="predicted"/>
<dbReference type="PANTHER" id="PTHR31547:SF1">
    <property type="entry name" value="MULTIVESICULAR BODY SUBUNIT 12B"/>
    <property type="match status" value="1"/>
</dbReference>
<keyword evidence="3" id="KW-1185">Reference proteome</keyword>
<dbReference type="Proteomes" id="UP000024635">
    <property type="component" value="Unassembled WGS sequence"/>
</dbReference>
<dbReference type="GO" id="GO:0000813">
    <property type="term" value="C:ESCRT I complex"/>
    <property type="evidence" value="ECO:0007669"/>
    <property type="project" value="InterPro"/>
</dbReference>
<dbReference type="GO" id="GO:0046755">
    <property type="term" value="P:viral budding"/>
    <property type="evidence" value="ECO:0007669"/>
    <property type="project" value="TreeGrafter"/>
</dbReference>
<dbReference type="PANTHER" id="PTHR31547">
    <property type="entry name" value="MULTIVESICULAR BODY SUBUNIT 12B"/>
    <property type="match status" value="1"/>
</dbReference>
<dbReference type="GO" id="GO:0042058">
    <property type="term" value="P:regulation of epidermal growth factor receptor signaling pathway"/>
    <property type="evidence" value="ECO:0007669"/>
    <property type="project" value="TreeGrafter"/>
</dbReference>
<comment type="caution">
    <text evidence="2">The sequence shown here is derived from an EMBL/GenBank/DDBJ whole genome shotgun (WGS) entry which is preliminary data.</text>
</comment>
<dbReference type="InterPro" id="IPR040297">
    <property type="entry name" value="MVB12B"/>
</dbReference>
<dbReference type="GO" id="GO:0005770">
    <property type="term" value="C:late endosome"/>
    <property type="evidence" value="ECO:0007669"/>
    <property type="project" value="TreeGrafter"/>
</dbReference>
<dbReference type="PROSITE" id="PS51498">
    <property type="entry name" value="MABP"/>
    <property type="match status" value="1"/>
</dbReference>
<protein>
    <recommendedName>
        <fullName evidence="1">MABP domain-containing protein</fullName>
    </recommendedName>
</protein>
<sequence length="165" mass="18309">MSTGVFFSTLSTNMTTVLGEGIDFLIFLHFRSGTGEKSLRKRFVCVKTEPRDSVVDAVGEVIILNKQKKTPREFTLAGEVDGAAICFRVVVVPPSFGLKHSKRLFSCVYLYVKSNIMVGKTDPSLTTLPSFYSNIRHMLFKLLHECAVSQEGAAEPSIMDRKVTP</sequence>
<dbReference type="InterPro" id="IPR018798">
    <property type="entry name" value="MVB12A/B"/>
</dbReference>
<dbReference type="Pfam" id="PF10240">
    <property type="entry name" value="DUF2464"/>
    <property type="match status" value="1"/>
</dbReference>
<dbReference type="STRING" id="53326.A0A016WIV6"/>
<gene>
    <name evidence="2" type="primary">Acey_s0685.g1525</name>
    <name evidence="2" type="ORF">Y032_0685g1525</name>
</gene>
<dbReference type="InterPro" id="IPR023341">
    <property type="entry name" value="MABP"/>
</dbReference>
<dbReference type="GO" id="GO:0019075">
    <property type="term" value="P:virus maturation"/>
    <property type="evidence" value="ECO:0007669"/>
    <property type="project" value="TreeGrafter"/>
</dbReference>
<name>A0A016WIV6_9BILA</name>
<evidence type="ECO:0000313" key="3">
    <source>
        <dbReference type="Proteomes" id="UP000024635"/>
    </source>
</evidence>
<dbReference type="EMBL" id="JARK01000285">
    <property type="protein sequence ID" value="EYC38953.1"/>
    <property type="molecule type" value="Genomic_DNA"/>
</dbReference>
<evidence type="ECO:0000259" key="1">
    <source>
        <dbReference type="PROSITE" id="PS51498"/>
    </source>
</evidence>
<evidence type="ECO:0000313" key="2">
    <source>
        <dbReference type="EMBL" id="EYC38953.1"/>
    </source>
</evidence>
<feature type="domain" description="MABP" evidence="1">
    <location>
        <begin position="1"/>
        <end position="91"/>
    </location>
</feature>
<dbReference type="Gene3D" id="2.100.10.50">
    <property type="match status" value="1"/>
</dbReference>
<dbReference type="AlphaFoldDB" id="A0A016WIV6"/>
<dbReference type="OrthoDB" id="6021306at2759"/>
<organism evidence="2 3">
    <name type="scientific">Ancylostoma ceylanicum</name>
    <dbReference type="NCBI Taxonomy" id="53326"/>
    <lineage>
        <taxon>Eukaryota</taxon>
        <taxon>Metazoa</taxon>
        <taxon>Ecdysozoa</taxon>
        <taxon>Nematoda</taxon>
        <taxon>Chromadorea</taxon>
        <taxon>Rhabditida</taxon>
        <taxon>Rhabditina</taxon>
        <taxon>Rhabditomorpha</taxon>
        <taxon>Strongyloidea</taxon>
        <taxon>Ancylostomatidae</taxon>
        <taxon>Ancylostomatinae</taxon>
        <taxon>Ancylostoma</taxon>
    </lineage>
</organism>